<feature type="region of interest" description="Disordered" evidence="2">
    <location>
        <begin position="1312"/>
        <end position="1356"/>
    </location>
</feature>
<feature type="compositionally biased region" description="Basic and acidic residues" evidence="2">
    <location>
        <begin position="36"/>
        <end position="50"/>
    </location>
</feature>
<feature type="coiled-coil region" evidence="1">
    <location>
        <begin position="916"/>
        <end position="1001"/>
    </location>
</feature>
<feature type="coiled-coil region" evidence="1">
    <location>
        <begin position="754"/>
        <end position="891"/>
    </location>
</feature>
<feature type="region of interest" description="Disordered" evidence="2">
    <location>
        <begin position="1"/>
        <end position="62"/>
    </location>
</feature>
<keyword evidence="6" id="KW-1185">Reference proteome</keyword>
<comment type="caution">
    <text evidence="5">The sequence shown here is derived from an EMBL/GenBank/DDBJ whole genome shotgun (WGS) entry which is preliminary data.</text>
</comment>
<dbReference type="PANTHER" id="PTHR23159:SF31">
    <property type="entry name" value="CENTROSOME-ASSOCIATED PROTEIN CEP250 ISOFORM X1"/>
    <property type="match status" value="1"/>
</dbReference>
<evidence type="ECO:0000313" key="6">
    <source>
        <dbReference type="Proteomes" id="UP000037696"/>
    </source>
</evidence>
<evidence type="ECO:0000259" key="4">
    <source>
        <dbReference type="Pfam" id="PF25078"/>
    </source>
</evidence>
<name>A0A0M9WIX6_9EURO</name>
<feature type="coiled-coil region" evidence="1">
    <location>
        <begin position="169"/>
        <end position="203"/>
    </location>
</feature>
<feature type="region of interest" description="Disordered" evidence="2">
    <location>
        <begin position="1563"/>
        <end position="1582"/>
    </location>
</feature>
<dbReference type="OrthoDB" id="5569911at2759"/>
<feature type="domain" description="Up-regulated during septation protein 1" evidence="3">
    <location>
        <begin position="73"/>
        <end position="215"/>
    </location>
</feature>
<feature type="region of interest" description="Disordered" evidence="2">
    <location>
        <begin position="130"/>
        <end position="151"/>
    </location>
</feature>
<feature type="compositionally biased region" description="Polar residues" evidence="2">
    <location>
        <begin position="1126"/>
        <end position="1139"/>
    </location>
</feature>
<feature type="compositionally biased region" description="Pro residues" evidence="2">
    <location>
        <begin position="1278"/>
        <end position="1292"/>
    </location>
</feature>
<feature type="compositionally biased region" description="Polar residues" evidence="2">
    <location>
        <begin position="52"/>
        <end position="62"/>
    </location>
</feature>
<feature type="compositionally biased region" description="Polar residues" evidence="2">
    <location>
        <begin position="1563"/>
        <end position="1573"/>
    </location>
</feature>
<reference evidence="5 6" key="1">
    <citation type="submission" date="2015-08" db="EMBL/GenBank/DDBJ databases">
        <title>Genome sequencing of Penicillium nordicum.</title>
        <authorList>
            <person name="Nguyen H.D."/>
            <person name="Seifert K.A."/>
        </authorList>
    </citation>
    <scope>NUCLEOTIDE SEQUENCE [LARGE SCALE GENOMIC DNA]</scope>
    <source>
        <strain evidence="5 6">DAOMC 185683</strain>
    </source>
</reference>
<sequence>MRSSQSSYGDPRYLSTMTVSDAPAPVPPHGKTLVDGYRDALDPQHEERSRYNPLNPTHPRSSALLNANDPVAMYLLTETAIGDSTNYEVLSFEEVEELKKEVTLLSTRIQGTKRKLALETKLRDAAQSLGRLYSPPSPRSSGEYGANAGPTSNRMSRGIFGHNGASVALDKSDSELAVSQRRCEELAQELWKLEKRSQTISQRLLEHTAGVLQMTHKGLKKGPKNPTTSDSTYDDQKFDDRSLYRTTEHLDNFGVNGKIETNAAAVMNTEAMQVTERRLGELSERMHDMMIQSNPGEFVDPPPQLSGGGGPVNPTSTVDAHLAYIESSMNNIVLHTGEVPAPSAARSIAPEAEDAWKHQLTEINNQVQTIVDRFGLTRSPTLPPPPDASRGDGLEEQLSYLQTGVDGLESRVDGVLEQKSILTTQIQQQRELNSKSDAERDAHIGDLTEQLTQVRRDLEVSERESNANRDELTLVMGQLNAMRHNGTSQEEAKATLVQAEGEVARLQSVVTSLHSEADVRAHEIREARDAQDQAETEVKRLQQYIDDLQRDNDAKAEELSDARDRAEGEVKRLEVVITSLQSDTDAKSEGVREAREHAEDEVKRLQVVITSLQNDNDAKSEELREARETHGHAEDEVKRLGVVVASLQNDHDGKSEEVREARDHAEDEVKRLQVIITSLQNDNEAKSEEVREAREACDHAEDEVKRLQVVITSLQNDTDAKSEEAREARDHAEDEVRRLGVVIASMQTDTDAKMEETIEARARAEDEVKRLHAVIETLQNDTGAGGEDVKEARDRAENEVQRLQSVVETLQNETDSRSEEVRGARDRAEQEVAQLEAAIQQIRIQSDTRIKEADDQRAQSDHNVTRLQNELTELEGEIVRVTTELTMAKAELDGAYGTRAERAAEVASNPSVQRENDALVTRNIELTEELAALKSQRGGGDLQQRADTLERELRETIDDYEAMTKASIEFEKERERFEIFIDSLRDRCEQLETQLAEERISWMNLSSPTSVGRDGTSETTSTMVLKNEFKKMMRDTRNENMKILRAEQEERRRIEGLLRALRKEHAQVYDEDLRIERKSHTHSSLLRSFSFKMIPRRIDQSNNPHSQYFPASQSLRRGKHPRDSDSISPYDNPDSSESILSDERSIYNAVRVATPNNSIPRFYASLRENPVHEQGLAVNMARFVPTDSQDDHSPTTVSTKRGRRQMMVGRLGNHTKLLSDQCWQATHRLRPPLGKTTSVLDPRRSLHRKAASLDANKRGTRRFRWPGNLEPAVKIVQPPYPPPERTPTPPGLPSFGTSEAVSVSTQFMIPDNIARSPANPQGSGPAGGQRSSSYGDTLRRLLGLPPSASHGGFSVNGIGRAEDGTLVQGRFPHRQSGHGMNIGRPLHDHPFHQRNLPIALQEATDTSYDPYVEAAQTKGGLGRSPNRHVQPLARPPRRRFPFPSSPAPAVVNRRPRPRATALFSLPRNLTGLDGPADPAGSSAQGTRASGDHVPPNPSRLHSVLTMAGCGGGADEDPHANTSVCPDVLAWVKTQRCLFCCCCSGSHEEPDDSLGATSSRDTYVTAHSQVSPTESHNENSEGNTRLHGFQAWMSSLYGATFPTLGNPAAV</sequence>
<feature type="compositionally biased region" description="Polar residues" evidence="2">
    <location>
        <begin position="1100"/>
        <end position="1115"/>
    </location>
</feature>
<evidence type="ECO:0000256" key="1">
    <source>
        <dbReference type="SAM" id="Coils"/>
    </source>
</evidence>
<feature type="region of interest" description="Disordered" evidence="2">
    <location>
        <begin position="1416"/>
        <end position="1452"/>
    </location>
</feature>
<feature type="region of interest" description="Disordered" evidence="2">
    <location>
        <begin position="1274"/>
        <end position="1298"/>
    </location>
</feature>
<feature type="region of interest" description="Disordered" evidence="2">
    <location>
        <begin position="1467"/>
        <end position="1495"/>
    </location>
</feature>
<dbReference type="PANTHER" id="PTHR23159">
    <property type="entry name" value="CENTROSOMAL PROTEIN 2"/>
    <property type="match status" value="1"/>
</dbReference>
<feature type="region of interest" description="Disordered" evidence="2">
    <location>
        <begin position="216"/>
        <end position="236"/>
    </location>
</feature>
<dbReference type="Pfam" id="PF15456">
    <property type="entry name" value="Uds1"/>
    <property type="match status" value="1"/>
</dbReference>
<protein>
    <submittedName>
        <fullName evidence="5">Uncharacterized protein</fullName>
    </submittedName>
</protein>
<organism evidence="5 6">
    <name type="scientific">Penicillium nordicum</name>
    <dbReference type="NCBI Taxonomy" id="229535"/>
    <lineage>
        <taxon>Eukaryota</taxon>
        <taxon>Fungi</taxon>
        <taxon>Dikarya</taxon>
        <taxon>Ascomycota</taxon>
        <taxon>Pezizomycotina</taxon>
        <taxon>Eurotiomycetes</taxon>
        <taxon>Eurotiomycetidae</taxon>
        <taxon>Eurotiales</taxon>
        <taxon>Aspergillaceae</taxon>
        <taxon>Penicillium</taxon>
    </lineage>
</organism>
<feature type="coiled-coil region" evidence="1">
    <location>
        <begin position="489"/>
        <end position="717"/>
    </location>
</feature>
<proteinExistence type="predicted"/>
<evidence type="ECO:0000313" key="5">
    <source>
        <dbReference type="EMBL" id="KOS46543.1"/>
    </source>
</evidence>
<evidence type="ECO:0000256" key="2">
    <source>
        <dbReference type="SAM" id="MobiDB-lite"/>
    </source>
</evidence>
<feature type="domain" description="DUF7801" evidence="4">
    <location>
        <begin position="856"/>
        <end position="1003"/>
    </location>
</feature>
<dbReference type="InterPro" id="IPR056703">
    <property type="entry name" value="DUF7801"/>
</dbReference>
<dbReference type="EMBL" id="LHQQ01000027">
    <property type="protein sequence ID" value="KOS46543.1"/>
    <property type="molecule type" value="Genomic_DNA"/>
</dbReference>
<dbReference type="Proteomes" id="UP000037696">
    <property type="component" value="Unassembled WGS sequence"/>
</dbReference>
<dbReference type="STRING" id="229535.A0A0M9WIX6"/>
<evidence type="ECO:0000259" key="3">
    <source>
        <dbReference type="Pfam" id="PF15456"/>
    </source>
</evidence>
<accession>A0A0M9WIX6</accession>
<feature type="region of interest" description="Disordered" evidence="2">
    <location>
        <begin position="1097"/>
        <end position="1139"/>
    </location>
</feature>
<dbReference type="InterPro" id="IPR029191">
    <property type="entry name" value="Uds1"/>
</dbReference>
<gene>
    <name evidence="5" type="ORF">ACN38_g2447</name>
</gene>
<keyword evidence="1" id="KW-0175">Coiled coil</keyword>
<dbReference type="Pfam" id="PF25078">
    <property type="entry name" value="DUF7801"/>
    <property type="match status" value="1"/>
</dbReference>